<evidence type="ECO:0000313" key="3">
    <source>
        <dbReference type="Proteomes" id="UP000201588"/>
    </source>
</evidence>
<dbReference type="GeneID" id="28799433"/>
<dbReference type="KEGG" id="vg:28799433"/>
<accession>A0A142F191</accession>
<keyword evidence="3" id="KW-1185">Reference proteome</keyword>
<dbReference type="EMBL" id="KU640380">
    <property type="protein sequence ID" value="AMQ66548.1"/>
    <property type="molecule type" value="Genomic_DNA"/>
</dbReference>
<protein>
    <recommendedName>
        <fullName evidence="1">YopX protein domain-containing protein</fullName>
    </recommendedName>
</protein>
<organism evidence="2 3">
    <name type="scientific">Bacillus phage Shbh1</name>
    <dbReference type="NCBI Taxonomy" id="1796992"/>
    <lineage>
        <taxon>Viruses</taxon>
        <taxon>Duplodnaviria</taxon>
        <taxon>Heunggongvirae</taxon>
        <taxon>Uroviricota</taxon>
        <taxon>Caudoviricetes</taxon>
        <taxon>Herelleviridae</taxon>
        <taxon>Bastillevirinae</taxon>
        <taxon>Shalavirus</taxon>
        <taxon>Shalavirus Shbh1</taxon>
    </lineage>
</organism>
<dbReference type="Gene3D" id="2.30.30.290">
    <property type="entry name" value="YopX-like domains"/>
    <property type="match status" value="1"/>
</dbReference>
<dbReference type="OrthoDB" id="28597at10239"/>
<dbReference type="SUPFAM" id="SSF159006">
    <property type="entry name" value="YopX-like"/>
    <property type="match status" value="1"/>
</dbReference>
<evidence type="ECO:0000313" key="2">
    <source>
        <dbReference type="EMBL" id="AMQ66548.1"/>
    </source>
</evidence>
<dbReference type="Proteomes" id="UP000201588">
    <property type="component" value="Segment"/>
</dbReference>
<sequence length="130" mass="15168">MREPKFRGFNLATNSWHYGFGWRDIKFRDEFLKDVGSEPQAYLYTETSPIMCELASMRQYTGLKDKNGTEIYEGDIVFHSDESPCCEVVFDEGCFVIIELTKNPNSWYLHTEAELVEVVGNLYQDTGWRD</sequence>
<dbReference type="InterPro" id="IPR019096">
    <property type="entry name" value="YopX_protein"/>
</dbReference>
<reference evidence="2 3" key="1">
    <citation type="submission" date="2016-01" db="EMBL/GenBank/DDBJ databases">
        <title>Isolation and characterization of bacteriophages from East Africa Rift Valley soda lakes.</title>
        <authorList>
            <person name="van Zyl L.J."/>
            <person name="Nemavhulani S."/>
            <person name="Cowan D.A."/>
            <person name="Trindade M.I."/>
        </authorList>
    </citation>
    <scope>NUCLEOTIDE SEQUENCE [LARGE SCALE GENOMIC DNA]</scope>
</reference>
<dbReference type="InterPro" id="IPR023385">
    <property type="entry name" value="YopX-like_C"/>
</dbReference>
<proteinExistence type="predicted"/>
<feature type="domain" description="YopX protein" evidence="1">
    <location>
        <begin position="5"/>
        <end position="125"/>
    </location>
</feature>
<name>A0A142F191_9CAUD</name>
<dbReference type="RefSeq" id="YP_009275238.1">
    <property type="nucleotide sequence ID" value="NC_030925.1"/>
</dbReference>
<evidence type="ECO:0000259" key="1">
    <source>
        <dbReference type="Pfam" id="PF09643"/>
    </source>
</evidence>
<dbReference type="Pfam" id="PF09643">
    <property type="entry name" value="YopX"/>
    <property type="match status" value="1"/>
</dbReference>